<dbReference type="STRING" id="1123349.SAMN02744037_02577"/>
<dbReference type="GO" id="GO:0030170">
    <property type="term" value="F:pyridoxal phosphate binding"/>
    <property type="evidence" value="ECO:0007669"/>
    <property type="project" value="InterPro"/>
</dbReference>
<dbReference type="GO" id="GO:0008483">
    <property type="term" value="F:transaminase activity"/>
    <property type="evidence" value="ECO:0007669"/>
    <property type="project" value="UniProtKB-KW"/>
</dbReference>
<evidence type="ECO:0000256" key="2">
    <source>
        <dbReference type="ARBA" id="ARBA00007441"/>
    </source>
</evidence>
<dbReference type="FunFam" id="3.40.640.10:FF:000033">
    <property type="entry name" value="Aspartate aminotransferase"/>
    <property type="match status" value="1"/>
</dbReference>
<dbReference type="InterPro" id="IPR015422">
    <property type="entry name" value="PyrdxlP-dep_Trfase_small"/>
</dbReference>
<evidence type="ECO:0000256" key="6">
    <source>
        <dbReference type="RuleBase" id="RU000481"/>
    </source>
</evidence>
<dbReference type="AlphaFoldDB" id="A0A1M6TDH4"/>
<evidence type="ECO:0000313" key="8">
    <source>
        <dbReference type="EMBL" id="SHK55055.1"/>
    </source>
</evidence>
<dbReference type="PANTHER" id="PTHR46383:SF1">
    <property type="entry name" value="ASPARTATE AMINOTRANSFERASE"/>
    <property type="match status" value="1"/>
</dbReference>
<dbReference type="Gene3D" id="3.90.1150.10">
    <property type="entry name" value="Aspartate Aminotransferase, domain 1"/>
    <property type="match status" value="1"/>
</dbReference>
<evidence type="ECO:0000256" key="4">
    <source>
        <dbReference type="ARBA" id="ARBA00022679"/>
    </source>
</evidence>
<comment type="similarity">
    <text evidence="2 6">Belongs to the class-I pyridoxal-phosphate-dependent aminotransferase family.</text>
</comment>
<dbReference type="OrthoDB" id="9802328at2"/>
<reference evidence="9" key="1">
    <citation type="submission" date="2016-11" db="EMBL/GenBank/DDBJ databases">
        <authorList>
            <person name="Varghese N."/>
            <person name="Submissions S."/>
        </authorList>
    </citation>
    <scope>NUCLEOTIDE SEQUENCE [LARGE SCALE GENOMIC DNA]</scope>
    <source>
        <strain evidence="9">DSM 15518</strain>
    </source>
</reference>
<accession>A0A1M6TDH4</accession>
<keyword evidence="4 6" id="KW-0808">Transferase</keyword>
<feature type="domain" description="Aminotransferase class I/classII large" evidence="7">
    <location>
        <begin position="30"/>
        <end position="378"/>
    </location>
</feature>
<dbReference type="RefSeq" id="WP_072890663.1">
    <property type="nucleotide sequence ID" value="NZ_FRAE01000091.1"/>
</dbReference>
<keyword evidence="3 6" id="KW-0032">Aminotransferase</keyword>
<dbReference type="InterPro" id="IPR050596">
    <property type="entry name" value="AspAT/PAT-like"/>
</dbReference>
<dbReference type="InterPro" id="IPR004838">
    <property type="entry name" value="NHTrfase_class1_PyrdxlP-BS"/>
</dbReference>
<dbReference type="InterPro" id="IPR015421">
    <property type="entry name" value="PyrdxlP-dep_Trfase_major"/>
</dbReference>
<keyword evidence="9" id="KW-1185">Reference proteome</keyword>
<sequence>MLSKKLNIITPSFTIGISSKVNELKSRGIEVVNLSIGEPDFNVPSKAKDEIIKAVNNNKTKYDMVSGIEELKKAIVEKLKSENNTYYDLDEIVVSNGAKHSITNALIALLDPQDEVLIPKPYWVSYPEMIKLVGAIPIFLDTNKNNNFKITADQIQKNITSKTKMIFITNPSNPTGAIYSEQELKEIVDVCLKNNIYILADEIYEKICYENTFTSIASLSSEAKNITITVNGFSKSFAMTGLRLGYSASNKIISKAISTVQGHLVSHPSTISQWAGYGALKYCKEDIKNMVEIYKEKRDLAISMLSEIRDLDFIYPQGAFYMFIDISKLKYKIKHKDSFSIDFCNKLLENNKVAVVPGIAFGIDDFIRISYACSNENIITGIKGIRDFVESL</sequence>
<keyword evidence="5" id="KW-0663">Pyridoxal phosphate</keyword>
<evidence type="ECO:0000256" key="1">
    <source>
        <dbReference type="ARBA" id="ARBA00001933"/>
    </source>
</evidence>
<dbReference type="InterPro" id="IPR004839">
    <property type="entry name" value="Aminotransferase_I/II_large"/>
</dbReference>
<dbReference type="InterPro" id="IPR015424">
    <property type="entry name" value="PyrdxlP-dep_Trfase"/>
</dbReference>
<evidence type="ECO:0000256" key="5">
    <source>
        <dbReference type="ARBA" id="ARBA00022898"/>
    </source>
</evidence>
<dbReference type="EC" id="2.6.1.-" evidence="6"/>
<protein>
    <recommendedName>
        <fullName evidence="6">Aminotransferase</fullName>
        <ecNumber evidence="6">2.6.1.-</ecNumber>
    </recommendedName>
</protein>
<evidence type="ECO:0000256" key="3">
    <source>
        <dbReference type="ARBA" id="ARBA00022576"/>
    </source>
</evidence>
<organism evidence="8 9">
    <name type="scientific">Tepidibacter formicigenes DSM 15518</name>
    <dbReference type="NCBI Taxonomy" id="1123349"/>
    <lineage>
        <taxon>Bacteria</taxon>
        <taxon>Bacillati</taxon>
        <taxon>Bacillota</taxon>
        <taxon>Clostridia</taxon>
        <taxon>Peptostreptococcales</taxon>
        <taxon>Peptostreptococcaceae</taxon>
        <taxon>Tepidibacter</taxon>
    </lineage>
</organism>
<gene>
    <name evidence="8" type="ORF">SAMN02744037_02577</name>
</gene>
<dbReference type="PANTHER" id="PTHR46383">
    <property type="entry name" value="ASPARTATE AMINOTRANSFERASE"/>
    <property type="match status" value="1"/>
</dbReference>
<dbReference type="Pfam" id="PF00155">
    <property type="entry name" value="Aminotran_1_2"/>
    <property type="match status" value="1"/>
</dbReference>
<dbReference type="EMBL" id="FRAE01000091">
    <property type="protein sequence ID" value="SHK55055.1"/>
    <property type="molecule type" value="Genomic_DNA"/>
</dbReference>
<proteinExistence type="inferred from homology"/>
<dbReference type="GO" id="GO:0006520">
    <property type="term" value="P:amino acid metabolic process"/>
    <property type="evidence" value="ECO:0007669"/>
    <property type="project" value="InterPro"/>
</dbReference>
<dbReference type="Gene3D" id="3.40.640.10">
    <property type="entry name" value="Type I PLP-dependent aspartate aminotransferase-like (Major domain)"/>
    <property type="match status" value="1"/>
</dbReference>
<comment type="cofactor">
    <cofactor evidence="1 6">
        <name>pyridoxal 5'-phosphate</name>
        <dbReference type="ChEBI" id="CHEBI:597326"/>
    </cofactor>
</comment>
<dbReference type="SUPFAM" id="SSF53383">
    <property type="entry name" value="PLP-dependent transferases"/>
    <property type="match status" value="1"/>
</dbReference>
<dbReference type="CDD" id="cd00609">
    <property type="entry name" value="AAT_like"/>
    <property type="match status" value="1"/>
</dbReference>
<name>A0A1M6TDH4_9FIRM</name>
<dbReference type="PROSITE" id="PS00105">
    <property type="entry name" value="AA_TRANSFER_CLASS_1"/>
    <property type="match status" value="1"/>
</dbReference>
<dbReference type="Proteomes" id="UP000242497">
    <property type="component" value="Unassembled WGS sequence"/>
</dbReference>
<evidence type="ECO:0000259" key="7">
    <source>
        <dbReference type="Pfam" id="PF00155"/>
    </source>
</evidence>
<evidence type="ECO:0000313" key="9">
    <source>
        <dbReference type="Proteomes" id="UP000242497"/>
    </source>
</evidence>